<name>A0A0F9NCD5_9ZZZZ</name>
<dbReference type="InterPro" id="IPR006342">
    <property type="entry name" value="FkbM_mtfrase"/>
</dbReference>
<proteinExistence type="predicted"/>
<protein>
    <recommendedName>
        <fullName evidence="1">Methyltransferase FkbM domain-containing protein</fullName>
    </recommendedName>
</protein>
<comment type="caution">
    <text evidence="2">The sequence shown here is derived from an EMBL/GenBank/DDBJ whole genome shotgun (WGS) entry which is preliminary data.</text>
</comment>
<feature type="domain" description="Methyltransferase FkbM" evidence="1">
    <location>
        <begin position="148"/>
        <end position="242"/>
    </location>
</feature>
<sequence length="281" mass="31433">MEIRHFSIDTPAVPPPDGDGWVQSWYGYYHRVGIGIENEIDDPNRQLEIDCFLSVVADIKSTGRPVRLMELGAGWGEWCMALAGVMDYSLVPTEAEDYRCVAVEGEPYYHGIILDHFLSQEIQGQAVLGAVTDKDGDDKYCRYNRFTGDGSYYCQGMTWGGNFGGSRLKTLALGAFHTMARRTVKVPVWTIDHLLKYSEAHLDILHMDIQGTEIKAIMGAKESIAAGRIDYMIIGTHHPRINQELRAMLLPWYNAVLDEPPPAKDGGLGQDGLQLWKRKGV</sequence>
<evidence type="ECO:0000259" key="1">
    <source>
        <dbReference type="Pfam" id="PF05050"/>
    </source>
</evidence>
<reference evidence="2" key="1">
    <citation type="journal article" date="2015" name="Nature">
        <title>Complex archaea that bridge the gap between prokaryotes and eukaryotes.</title>
        <authorList>
            <person name="Spang A."/>
            <person name="Saw J.H."/>
            <person name="Jorgensen S.L."/>
            <person name="Zaremba-Niedzwiedzka K."/>
            <person name="Martijn J."/>
            <person name="Lind A.E."/>
            <person name="van Eijk R."/>
            <person name="Schleper C."/>
            <person name="Guy L."/>
            <person name="Ettema T.J."/>
        </authorList>
    </citation>
    <scope>NUCLEOTIDE SEQUENCE</scope>
</reference>
<organism evidence="2">
    <name type="scientific">marine sediment metagenome</name>
    <dbReference type="NCBI Taxonomy" id="412755"/>
    <lineage>
        <taxon>unclassified sequences</taxon>
        <taxon>metagenomes</taxon>
        <taxon>ecological metagenomes</taxon>
    </lineage>
</organism>
<gene>
    <name evidence="2" type="ORF">LCGC14_0968600</name>
</gene>
<evidence type="ECO:0000313" key="2">
    <source>
        <dbReference type="EMBL" id="KKN17160.1"/>
    </source>
</evidence>
<dbReference type="AlphaFoldDB" id="A0A0F9NCD5"/>
<dbReference type="InterPro" id="IPR029063">
    <property type="entry name" value="SAM-dependent_MTases_sf"/>
</dbReference>
<dbReference type="Pfam" id="PF05050">
    <property type="entry name" value="Methyltransf_21"/>
    <property type="match status" value="1"/>
</dbReference>
<dbReference type="Gene3D" id="3.40.50.150">
    <property type="entry name" value="Vaccinia Virus protein VP39"/>
    <property type="match status" value="1"/>
</dbReference>
<dbReference type="SUPFAM" id="SSF53335">
    <property type="entry name" value="S-adenosyl-L-methionine-dependent methyltransferases"/>
    <property type="match status" value="1"/>
</dbReference>
<accession>A0A0F9NCD5</accession>
<dbReference type="EMBL" id="LAZR01003549">
    <property type="protein sequence ID" value="KKN17160.1"/>
    <property type="molecule type" value="Genomic_DNA"/>
</dbReference>